<accession>A0A140DV60</accession>
<dbReference type="Proteomes" id="UP000069771">
    <property type="component" value="Chromosome"/>
</dbReference>
<proteinExistence type="predicted"/>
<dbReference type="RefSeq" id="WP_178390028.1">
    <property type="nucleotide sequence ID" value="NZ_CAJTBG010000035.1"/>
</dbReference>
<sequence length="57" mass="6657">MAIKQRITDDERDELTKDVDDLDKAYIERMKEAGISEDLLAQFRDLSLEMRPVEDGE</sequence>
<organism evidence="1 2">
    <name type="scientific">Faecalibaculum rodentium</name>
    <dbReference type="NCBI Taxonomy" id="1702221"/>
    <lineage>
        <taxon>Bacteria</taxon>
        <taxon>Bacillati</taxon>
        <taxon>Bacillota</taxon>
        <taxon>Erysipelotrichia</taxon>
        <taxon>Erysipelotrichales</taxon>
        <taxon>Erysipelotrichaceae</taxon>
        <taxon>Faecalibaculum</taxon>
    </lineage>
</organism>
<keyword evidence="2" id="KW-1185">Reference proteome</keyword>
<dbReference type="AlphaFoldDB" id="A0A140DV60"/>
<evidence type="ECO:0000313" key="1">
    <source>
        <dbReference type="EMBL" id="AMK54537.1"/>
    </source>
</evidence>
<evidence type="ECO:0000313" key="2">
    <source>
        <dbReference type="Proteomes" id="UP000069771"/>
    </source>
</evidence>
<gene>
    <name evidence="1" type="ORF">AALO17_14030</name>
</gene>
<dbReference type="KEGG" id="fro:AALO17_14030"/>
<dbReference type="GeneID" id="78479337"/>
<reference evidence="1 2" key="1">
    <citation type="journal article" date="2016" name="Gut Pathog.">
        <title>Whole genome sequencing of "Faecalibaculum rodentium" ALO17, isolated from C57BL/6J laboratory mouse feces.</title>
        <authorList>
            <person name="Lim S."/>
            <person name="Chang D.H."/>
            <person name="Ahn S."/>
            <person name="Kim B.C."/>
        </authorList>
    </citation>
    <scope>NUCLEOTIDE SEQUENCE [LARGE SCALE GENOMIC DNA]</scope>
    <source>
        <strain evidence="1 2">Alo17</strain>
    </source>
</reference>
<protein>
    <submittedName>
        <fullName evidence="1">Uncharacterized protein</fullName>
    </submittedName>
</protein>
<name>A0A140DV60_9FIRM</name>
<dbReference type="STRING" id="1702221.AALO17_14030"/>
<dbReference type="EMBL" id="CP011391">
    <property type="protein sequence ID" value="AMK54537.1"/>
    <property type="molecule type" value="Genomic_DNA"/>
</dbReference>